<dbReference type="RefSeq" id="XP_029237025.1">
    <property type="nucleotide sequence ID" value="XM_029383157.1"/>
</dbReference>
<keyword evidence="1" id="KW-0328">Glycosyltransferase</keyword>
<dbReference type="OrthoDB" id="263469at2759"/>
<dbReference type="PANTHER" id="PTHR46656">
    <property type="entry name" value="PUTATIVE-RELATED"/>
    <property type="match status" value="1"/>
</dbReference>
<dbReference type="PANTHER" id="PTHR46656:SF3">
    <property type="entry name" value="PUTATIVE-RELATED"/>
    <property type="match status" value="1"/>
</dbReference>
<dbReference type="EMBL" id="MKGL01000224">
    <property type="protein sequence ID" value="RNF02624.1"/>
    <property type="molecule type" value="Genomic_DNA"/>
</dbReference>
<dbReference type="SUPFAM" id="SSF53448">
    <property type="entry name" value="Nucleotide-diphospho-sugar transferases"/>
    <property type="match status" value="1"/>
</dbReference>
<dbReference type="CDD" id="cd03801">
    <property type="entry name" value="GT4_PimA-like"/>
    <property type="match status" value="1"/>
</dbReference>
<comment type="caution">
    <text evidence="1">The sequence shown here is derived from an EMBL/GenBank/DDBJ whole genome shotgun (WGS) entry which is preliminary data.</text>
</comment>
<proteinExistence type="predicted"/>
<keyword evidence="2" id="KW-1185">Reference proteome</keyword>
<organism evidence="1 2">
    <name type="scientific">Trypanosoma rangeli</name>
    <dbReference type="NCBI Taxonomy" id="5698"/>
    <lineage>
        <taxon>Eukaryota</taxon>
        <taxon>Discoba</taxon>
        <taxon>Euglenozoa</taxon>
        <taxon>Kinetoplastea</taxon>
        <taxon>Metakinetoplastina</taxon>
        <taxon>Trypanosomatida</taxon>
        <taxon>Trypanosomatidae</taxon>
        <taxon>Trypanosoma</taxon>
        <taxon>Herpetosoma</taxon>
    </lineage>
</organism>
<evidence type="ECO:0000313" key="2">
    <source>
        <dbReference type="Proteomes" id="UP000283634"/>
    </source>
</evidence>
<sequence>MKARRFRPRAAGGRTKVRRKLRLVLALLFFLLCLFLLQRLLWRDSVININSALFFVPAGGNTNTLTVVVTELQSAYSGVTAAEAGPRLEQALQRRAWCTSASPTQSVALVLIFYALLETPRWSRNLPVQCVACGKNDPWHVWTVDLAGLQTRETLDVAPCVTEAHIIFAHKAEKVTKLNHGVDPAMVRAALAVVPRTDYFLLMADFVVPTGDDFMQKMLLPLKRNDGRVAAVQCTLLQKRKERTRNMSGNVGGFSLSDHSIVDRGVFVGLGVMKGKRLLLPYLTRRFNGNPATDGRVSEPEVVDAVSSFCTLYHRAAFDAVGGFRELTPGSVPSASSAPDIAGWDQSIRLQEKYTWWQVLSSAALGVLDSDVTLPHLVSTLLRKPAFPATDRWGKNNFETLQRLHNRRFGTPHRSRDVSFFDNEKPLAPLIFFARDYSCSCCGLMREVTGYLRPLAERYGVSILTPVWYGFCSSAVGSELAMLELTDELHVERFFSPLPHSPVWRAAYEARRKIVVMHLRAHTYKRVHATVPHKMDYFIGRSLSEFSRIPHSWVHGMQYYANEVWSTGEFFSAVYRRAGVAAEKIHVIPEALNVHSYNPRDCDTLTFPMPLRRSYTNLPELSPEEQRRRFRFLTVMKWEGRKGWDILLKAYWQAFGPTSPLHNHVSLYMKVKWVKAYSGNAGDNNIHELIANWASKNLPGFTSMKDFPHIVFLSGEGYVSERLLRQMYCSVDAFVFPTRGEGWGLPATEAMAMGVPILVTNWGGTTTFMSSNATFAIAVDGLEDAPDGLGYDTFPGNKWAIPSVQSAADTMRYVVENPAHARAVGMRGRQLIKEHFSEEAIADRFDSRFAAVTRMLVFGR</sequence>
<accession>A0A3R7RH60</accession>
<dbReference type="Pfam" id="PF13692">
    <property type="entry name" value="Glyco_trans_1_4"/>
    <property type="match status" value="1"/>
</dbReference>
<reference evidence="1 2" key="1">
    <citation type="journal article" date="2018" name="BMC Genomics">
        <title>Genomic comparison of Trypanosoma conorhini and Trypanosoma rangeli to Trypanosoma cruzi strains of high and low virulence.</title>
        <authorList>
            <person name="Bradwell K.R."/>
            <person name="Koparde V.N."/>
            <person name="Matveyev A.V."/>
            <person name="Serrano M.G."/>
            <person name="Alves J.M."/>
            <person name="Parikh H."/>
            <person name="Huang B."/>
            <person name="Lee V."/>
            <person name="Espinosa-Alvarez O."/>
            <person name="Ortiz P.A."/>
            <person name="Costa-Martins A.G."/>
            <person name="Teixeira M.M."/>
            <person name="Buck G.A."/>
        </authorList>
    </citation>
    <scope>NUCLEOTIDE SEQUENCE [LARGE SCALE GENOMIC DNA]</scope>
    <source>
        <strain evidence="1 2">AM80</strain>
    </source>
</reference>
<gene>
    <name evidence="1" type="ORF">TraAM80_06306</name>
</gene>
<name>A0A3R7RH60_TRYRA</name>
<dbReference type="Gene3D" id="3.40.50.2000">
    <property type="entry name" value="Glycogen Phosphorylase B"/>
    <property type="match status" value="1"/>
</dbReference>
<dbReference type="InterPro" id="IPR029044">
    <property type="entry name" value="Nucleotide-diphossugar_trans"/>
</dbReference>
<dbReference type="AlphaFoldDB" id="A0A3R7RH60"/>
<dbReference type="GeneID" id="40330239"/>
<keyword evidence="1" id="KW-0808">Transferase</keyword>
<evidence type="ECO:0000313" key="1">
    <source>
        <dbReference type="EMBL" id="RNF02624.1"/>
    </source>
</evidence>
<dbReference type="OMA" id="GATRMPY"/>
<dbReference type="SUPFAM" id="SSF53756">
    <property type="entry name" value="UDP-Glycosyltransferase/glycogen phosphorylase"/>
    <property type="match status" value="1"/>
</dbReference>
<protein>
    <submittedName>
        <fullName evidence="1">Putative mannosyltransferase-like protein</fullName>
    </submittedName>
</protein>
<dbReference type="Proteomes" id="UP000283634">
    <property type="component" value="Unassembled WGS sequence"/>
</dbReference>
<dbReference type="GO" id="GO:0016757">
    <property type="term" value="F:glycosyltransferase activity"/>
    <property type="evidence" value="ECO:0007669"/>
    <property type="project" value="UniProtKB-KW"/>
</dbReference>